<dbReference type="STRING" id="1448308.A0A2T2PAR9"/>
<dbReference type="InterPro" id="IPR008979">
    <property type="entry name" value="Galactose-bd-like_sf"/>
</dbReference>
<sequence>MQARPYLVNEESAAVPFWKVQTSLVTGDDASELSAPSLDTSSWYTIGSKATLMSTLLENNIYSESEIFYSINLQNVDYSQFRVPWYYRAVFELGPSNGSHYQLKTNGISSRADLWLNGEIIADKDFQAGAYVGLTYDISKSAKEGENILLVRAYPTDYNRDLALGFVDWNPYPPDNGTGIWRDVEIKKTGQVSVSPPRVTTTLEGRVSIKVDVANQGDEDVQGEVVCTVVDPSGKELGSLRSELMMASKLQQKVTLGSDVQDPQIWWPKQWGPQPLYSTSCTVYTSSGVSDRTQKTRFGIRTVTSELNSYNDTTFFVNGEPFQVVGAGYTSDMFLRFDEAKLRAQFEYVLDMGLNTVRLEGKQEHPYLYDLADELGLMVMAGWECCNKWEGWSYNDEGSGITWSDPDYAIANNSMRHEAEMMQPHPSMLTFLIGSDFWPDDRATKMYVDALRAFDWDTPIIASASQRGYPSLLGNGGMKMLGPYDWVAPSYWYDPSKRLGSAFGFGSELGAGVGTPELSSLRKFLSPEDQDDLWRNPDKGLYHMSTNVSSFYTRTIYNDALWARYGAPTSLQDYVLKAQMADYEATRAEYEAYAANWNAERPATGLIYWMLNNAWPSLHWNLFDFYLHPGGSYFGTKVGTRKEHVVFDYASKIVYLINRSLDIKGDREVEIEVLGLDGESISKKTVTGSTEPNASTKLSETVELPKDVLTFLLRLTLKEGEAVVSQNTYWLSSKEDVLDWDASTWYHTPATSYADFTALNDMNKADVEVTSSGSNVVLENKSKVPAVFVRLNLVDGQGEDVLPVVWEDNYVTLWPGERLELGVNYESGQSEVQVQVDGKNVDAKSVPVGGGY</sequence>
<keyword evidence="3" id="KW-0326">Glycosidase</keyword>
<dbReference type="PANTHER" id="PTHR43536">
    <property type="entry name" value="MANNOSYLGLYCOPROTEIN ENDO-BETA-MANNOSIDASE"/>
    <property type="match status" value="1"/>
</dbReference>
<evidence type="ECO:0000256" key="1">
    <source>
        <dbReference type="ARBA" id="ARBA00007401"/>
    </source>
</evidence>
<dbReference type="Gene3D" id="2.60.40.10">
    <property type="entry name" value="Immunoglobulins"/>
    <property type="match status" value="3"/>
</dbReference>
<comment type="similarity">
    <text evidence="1">Belongs to the glycosyl hydrolase 2 family.</text>
</comment>
<dbReference type="SUPFAM" id="SSF51445">
    <property type="entry name" value="(Trans)glycosidases"/>
    <property type="match status" value="1"/>
</dbReference>
<dbReference type="Gene3D" id="3.20.20.80">
    <property type="entry name" value="Glycosidases"/>
    <property type="match status" value="1"/>
</dbReference>
<accession>A0A2T2PAR9</accession>
<dbReference type="GO" id="GO:0000272">
    <property type="term" value="P:polysaccharide catabolic process"/>
    <property type="evidence" value="ECO:0007669"/>
    <property type="project" value="UniProtKB-KW"/>
</dbReference>
<dbReference type="Gene3D" id="2.60.120.260">
    <property type="entry name" value="Galactose-binding domain-like"/>
    <property type="match status" value="1"/>
</dbReference>
<dbReference type="Pfam" id="PF00703">
    <property type="entry name" value="Glyco_hydro_2"/>
    <property type="match status" value="1"/>
</dbReference>
<evidence type="ECO:0000313" key="8">
    <source>
        <dbReference type="Proteomes" id="UP000240883"/>
    </source>
</evidence>
<dbReference type="OrthoDB" id="408532at2759"/>
<organism evidence="7 8">
    <name type="scientific">Corynespora cassiicola Philippines</name>
    <dbReference type="NCBI Taxonomy" id="1448308"/>
    <lineage>
        <taxon>Eukaryota</taxon>
        <taxon>Fungi</taxon>
        <taxon>Dikarya</taxon>
        <taxon>Ascomycota</taxon>
        <taxon>Pezizomycotina</taxon>
        <taxon>Dothideomycetes</taxon>
        <taxon>Pleosporomycetidae</taxon>
        <taxon>Pleosporales</taxon>
        <taxon>Corynesporascaceae</taxon>
        <taxon>Corynespora</taxon>
    </lineage>
</organism>
<dbReference type="InterPro" id="IPR054593">
    <property type="entry name" value="Beta-mannosidase-like_N2"/>
</dbReference>
<dbReference type="InterPro" id="IPR043534">
    <property type="entry name" value="EBDG/EBM"/>
</dbReference>
<keyword evidence="2 7" id="KW-0378">Hydrolase</keyword>
<dbReference type="SUPFAM" id="SSF49303">
    <property type="entry name" value="beta-Galactosidase/glucuronidase domain"/>
    <property type="match status" value="3"/>
</dbReference>
<dbReference type="Proteomes" id="UP000240883">
    <property type="component" value="Unassembled WGS sequence"/>
</dbReference>
<feature type="domain" description="Exo-beta-D-glucosaminidase Ig-fold" evidence="5">
    <location>
        <begin position="745"/>
        <end position="841"/>
    </location>
</feature>
<evidence type="ECO:0000259" key="5">
    <source>
        <dbReference type="Pfam" id="PF18368"/>
    </source>
</evidence>
<proteinExistence type="inferred from homology"/>
<evidence type="ECO:0000259" key="4">
    <source>
        <dbReference type="Pfam" id="PF00703"/>
    </source>
</evidence>
<dbReference type="InterPro" id="IPR006102">
    <property type="entry name" value="Ig-like_GH2"/>
</dbReference>
<evidence type="ECO:0000259" key="6">
    <source>
        <dbReference type="Pfam" id="PF22666"/>
    </source>
</evidence>
<dbReference type="PANTHER" id="PTHR43536:SF1">
    <property type="entry name" value="MANNOSYLGLYCOPROTEIN ENDO-BETA-MANNOSIDASE"/>
    <property type="match status" value="1"/>
</dbReference>
<protein>
    <submittedName>
        <fullName evidence="7">Glycoside hydrolase</fullName>
    </submittedName>
</protein>
<dbReference type="InterPro" id="IPR041351">
    <property type="entry name" value="Ig_GlcNase"/>
</dbReference>
<dbReference type="InterPro" id="IPR036156">
    <property type="entry name" value="Beta-gal/glucu_dom_sf"/>
</dbReference>
<dbReference type="Pfam" id="PF22666">
    <property type="entry name" value="Glyco_hydro_2_N2"/>
    <property type="match status" value="1"/>
</dbReference>
<dbReference type="Pfam" id="PF18368">
    <property type="entry name" value="Ig_GlcNase"/>
    <property type="match status" value="1"/>
</dbReference>
<feature type="domain" description="Glycoside hydrolase family 2 immunoglobulin-like beta-sandwich" evidence="4">
    <location>
        <begin position="198"/>
        <end position="301"/>
    </location>
</feature>
<keyword evidence="8" id="KW-1185">Reference proteome</keyword>
<evidence type="ECO:0000256" key="2">
    <source>
        <dbReference type="ARBA" id="ARBA00022801"/>
    </source>
</evidence>
<dbReference type="SUPFAM" id="SSF49785">
    <property type="entry name" value="Galactose-binding domain-like"/>
    <property type="match status" value="1"/>
</dbReference>
<gene>
    <name evidence="7" type="ORF">BS50DRAFT_595973</name>
</gene>
<dbReference type="EMBL" id="KZ678128">
    <property type="protein sequence ID" value="PSN74757.1"/>
    <property type="molecule type" value="Genomic_DNA"/>
</dbReference>
<dbReference type="InterPro" id="IPR017853">
    <property type="entry name" value="GH"/>
</dbReference>
<dbReference type="InterPro" id="IPR013783">
    <property type="entry name" value="Ig-like_fold"/>
</dbReference>
<evidence type="ECO:0000256" key="3">
    <source>
        <dbReference type="ARBA" id="ARBA00023295"/>
    </source>
</evidence>
<feature type="domain" description="Beta-mannosidase-like galactose-binding" evidence="6">
    <location>
        <begin position="39"/>
        <end position="155"/>
    </location>
</feature>
<dbReference type="GO" id="GO:0004553">
    <property type="term" value="F:hydrolase activity, hydrolyzing O-glycosyl compounds"/>
    <property type="evidence" value="ECO:0007669"/>
    <property type="project" value="InterPro"/>
</dbReference>
<reference evidence="7 8" key="1">
    <citation type="journal article" date="2018" name="Front. Microbiol.">
        <title>Genome-Wide Analysis of Corynespora cassiicola Leaf Fall Disease Putative Effectors.</title>
        <authorList>
            <person name="Lopez D."/>
            <person name="Ribeiro S."/>
            <person name="Label P."/>
            <person name="Fumanal B."/>
            <person name="Venisse J.S."/>
            <person name="Kohler A."/>
            <person name="de Oliveira R.R."/>
            <person name="Labutti K."/>
            <person name="Lipzen A."/>
            <person name="Lail K."/>
            <person name="Bauer D."/>
            <person name="Ohm R.A."/>
            <person name="Barry K.W."/>
            <person name="Spatafora J."/>
            <person name="Grigoriev I.V."/>
            <person name="Martin F.M."/>
            <person name="Pujade-Renaud V."/>
        </authorList>
    </citation>
    <scope>NUCLEOTIDE SEQUENCE [LARGE SCALE GENOMIC DNA]</scope>
    <source>
        <strain evidence="7 8">Philippines</strain>
    </source>
</reference>
<dbReference type="AlphaFoldDB" id="A0A2T2PAR9"/>
<name>A0A2T2PAR9_CORCC</name>
<evidence type="ECO:0000313" key="7">
    <source>
        <dbReference type="EMBL" id="PSN74757.1"/>
    </source>
</evidence>